<keyword evidence="1" id="KW-0472">Membrane</keyword>
<dbReference type="EMBL" id="CP036272">
    <property type="protein sequence ID" value="QDT61370.1"/>
    <property type="molecule type" value="Genomic_DNA"/>
</dbReference>
<gene>
    <name evidence="2" type="ORF">SV7mr_39050</name>
</gene>
<proteinExistence type="predicted"/>
<protein>
    <submittedName>
        <fullName evidence="2">Uncharacterized protein</fullName>
    </submittedName>
</protein>
<keyword evidence="1" id="KW-1133">Transmembrane helix</keyword>
<name>A0A517SZ10_9BACT</name>
<reference evidence="2 3" key="1">
    <citation type="submission" date="2019-02" db="EMBL/GenBank/DDBJ databases">
        <title>Deep-cultivation of Planctomycetes and their phenomic and genomic characterization uncovers novel biology.</title>
        <authorList>
            <person name="Wiegand S."/>
            <person name="Jogler M."/>
            <person name="Boedeker C."/>
            <person name="Pinto D."/>
            <person name="Vollmers J."/>
            <person name="Rivas-Marin E."/>
            <person name="Kohn T."/>
            <person name="Peeters S.H."/>
            <person name="Heuer A."/>
            <person name="Rast P."/>
            <person name="Oberbeckmann S."/>
            <person name="Bunk B."/>
            <person name="Jeske O."/>
            <person name="Meyerdierks A."/>
            <person name="Storesund J.E."/>
            <person name="Kallscheuer N."/>
            <person name="Luecker S."/>
            <person name="Lage O.M."/>
            <person name="Pohl T."/>
            <person name="Merkel B.J."/>
            <person name="Hornburger P."/>
            <person name="Mueller R.-W."/>
            <person name="Bruemmer F."/>
            <person name="Labrenz M."/>
            <person name="Spormann A.M."/>
            <person name="Op den Camp H."/>
            <person name="Overmann J."/>
            <person name="Amann R."/>
            <person name="Jetten M.S.M."/>
            <person name="Mascher T."/>
            <person name="Medema M.H."/>
            <person name="Devos D.P."/>
            <person name="Kaster A.-K."/>
            <person name="Ovreas L."/>
            <person name="Rohde M."/>
            <person name="Galperin M.Y."/>
            <person name="Jogler C."/>
        </authorList>
    </citation>
    <scope>NUCLEOTIDE SEQUENCE [LARGE SCALE GENOMIC DNA]</scope>
    <source>
        <strain evidence="2 3">SV_7m_r</strain>
    </source>
</reference>
<evidence type="ECO:0000256" key="1">
    <source>
        <dbReference type="SAM" id="Phobius"/>
    </source>
</evidence>
<dbReference type="AlphaFoldDB" id="A0A517SZ10"/>
<accession>A0A517SZ10</accession>
<evidence type="ECO:0000313" key="3">
    <source>
        <dbReference type="Proteomes" id="UP000315003"/>
    </source>
</evidence>
<keyword evidence="3" id="KW-1185">Reference proteome</keyword>
<dbReference type="Proteomes" id="UP000315003">
    <property type="component" value="Chromosome"/>
</dbReference>
<feature type="transmembrane region" description="Helical" evidence="1">
    <location>
        <begin position="14"/>
        <end position="35"/>
    </location>
</feature>
<keyword evidence="1" id="KW-0812">Transmembrane</keyword>
<evidence type="ECO:0000313" key="2">
    <source>
        <dbReference type="EMBL" id="QDT61370.1"/>
    </source>
</evidence>
<sequence>MSDQRIPRSHSEKAFWIVATIIAIVFVLFLMQSAVGIW</sequence>
<organism evidence="2 3">
    <name type="scientific">Stieleria bergensis</name>
    <dbReference type="NCBI Taxonomy" id="2528025"/>
    <lineage>
        <taxon>Bacteria</taxon>
        <taxon>Pseudomonadati</taxon>
        <taxon>Planctomycetota</taxon>
        <taxon>Planctomycetia</taxon>
        <taxon>Pirellulales</taxon>
        <taxon>Pirellulaceae</taxon>
        <taxon>Stieleria</taxon>
    </lineage>
</organism>